<keyword evidence="3" id="KW-0808">Transferase</keyword>
<dbReference type="PANTHER" id="PTHR43630:SF2">
    <property type="entry name" value="GLYCOSYLTRANSFERASE"/>
    <property type="match status" value="1"/>
</dbReference>
<gene>
    <name evidence="3" type="ORF">E5A73_05765</name>
</gene>
<proteinExistence type="inferred from homology"/>
<dbReference type="CDD" id="cd02511">
    <property type="entry name" value="Beta4Glucosyltransferase"/>
    <property type="match status" value="1"/>
</dbReference>
<evidence type="ECO:0000313" key="4">
    <source>
        <dbReference type="Proteomes" id="UP000306147"/>
    </source>
</evidence>
<evidence type="ECO:0000259" key="2">
    <source>
        <dbReference type="Pfam" id="PF00535"/>
    </source>
</evidence>
<dbReference type="EMBL" id="SRXT01000002">
    <property type="protein sequence ID" value="TGX54947.1"/>
    <property type="molecule type" value="Genomic_DNA"/>
</dbReference>
<dbReference type="InterPro" id="IPR001173">
    <property type="entry name" value="Glyco_trans_2-like"/>
</dbReference>
<dbReference type="AlphaFoldDB" id="A0A4S1XG88"/>
<accession>A0A4S1XG88</accession>
<comment type="caution">
    <text evidence="3">The sequence shown here is derived from an EMBL/GenBank/DDBJ whole genome shotgun (WGS) entry which is preliminary data.</text>
</comment>
<dbReference type="OrthoDB" id="9815923at2"/>
<protein>
    <submittedName>
        <fullName evidence="3">Glycosyltransferase family 2 protein</fullName>
    </submittedName>
</protein>
<dbReference type="PANTHER" id="PTHR43630">
    <property type="entry name" value="POLY-BETA-1,6-N-ACETYL-D-GLUCOSAMINE SYNTHASE"/>
    <property type="match status" value="1"/>
</dbReference>
<organism evidence="3 4">
    <name type="scientific">Sphingomonas gei</name>
    <dbReference type="NCBI Taxonomy" id="1395960"/>
    <lineage>
        <taxon>Bacteria</taxon>
        <taxon>Pseudomonadati</taxon>
        <taxon>Pseudomonadota</taxon>
        <taxon>Alphaproteobacteria</taxon>
        <taxon>Sphingomonadales</taxon>
        <taxon>Sphingomonadaceae</taxon>
        <taxon>Sphingomonas</taxon>
    </lineage>
</organism>
<evidence type="ECO:0000256" key="1">
    <source>
        <dbReference type="ARBA" id="ARBA00038494"/>
    </source>
</evidence>
<sequence>MAIGTAVPAKDITAMPCLALVMIVRNEARCIARCLDSVRGHVDAMIVLDTGSTDDTVAIAEACGATVHHFDWCDDFAAARNAALDYSDADWNLILDADEWLEGDVGALGRATLPPAPAPARFIGCVRIVNRTASDQPVARKFVPRILPRGVRYEGRIHEQPVSPLPMKVLPLAVRHDGFDGAQLARKAGRNEALLRAELDADPGDSYFWFQLGREHLVRGKPDEAADALMTAHRTGTPDSAWRQGVVVAALQALKRAERFDEALAFADAEHAHWQRSPDFFFAVADLYLEHASRNPGIAMVELLPIVEGAWKRCLEIGERPDLDGSVEGCGSHLAAQNLAMLYETLGIDDEAQSYAAMAAEMRERLAA</sequence>
<dbReference type="InterPro" id="IPR011990">
    <property type="entry name" value="TPR-like_helical_dom_sf"/>
</dbReference>
<keyword evidence="4" id="KW-1185">Reference proteome</keyword>
<dbReference type="Pfam" id="PF00535">
    <property type="entry name" value="Glycos_transf_2"/>
    <property type="match status" value="1"/>
</dbReference>
<name>A0A4S1XG88_9SPHN</name>
<dbReference type="SUPFAM" id="SSF48452">
    <property type="entry name" value="TPR-like"/>
    <property type="match status" value="1"/>
</dbReference>
<comment type="similarity">
    <text evidence="1">Belongs to the glycosyltransferase 2 family. WaaE/KdtX subfamily.</text>
</comment>
<dbReference type="Gene3D" id="1.25.40.10">
    <property type="entry name" value="Tetratricopeptide repeat domain"/>
    <property type="match status" value="1"/>
</dbReference>
<dbReference type="InterPro" id="IPR029044">
    <property type="entry name" value="Nucleotide-diphossugar_trans"/>
</dbReference>
<dbReference type="Gene3D" id="3.90.550.10">
    <property type="entry name" value="Spore Coat Polysaccharide Biosynthesis Protein SpsA, Chain A"/>
    <property type="match status" value="1"/>
</dbReference>
<dbReference type="GO" id="GO:0016740">
    <property type="term" value="F:transferase activity"/>
    <property type="evidence" value="ECO:0007669"/>
    <property type="project" value="UniProtKB-KW"/>
</dbReference>
<dbReference type="Proteomes" id="UP000306147">
    <property type="component" value="Unassembled WGS sequence"/>
</dbReference>
<dbReference type="SUPFAM" id="SSF53448">
    <property type="entry name" value="Nucleotide-diphospho-sugar transferases"/>
    <property type="match status" value="1"/>
</dbReference>
<feature type="domain" description="Glycosyltransferase 2-like" evidence="2">
    <location>
        <begin position="20"/>
        <end position="103"/>
    </location>
</feature>
<evidence type="ECO:0000313" key="3">
    <source>
        <dbReference type="EMBL" id="TGX54947.1"/>
    </source>
</evidence>
<reference evidence="3 4" key="1">
    <citation type="submission" date="2019-04" db="EMBL/GenBank/DDBJ databases">
        <title>Sphingomonas psychrotolerans sp. nov., isolated from soil in the Tianshan Mountains, Xinjiang, China.</title>
        <authorList>
            <person name="Luo Y."/>
            <person name="Sheng H."/>
        </authorList>
    </citation>
    <scope>NUCLEOTIDE SEQUENCE [LARGE SCALE GENOMIC DNA]</scope>
    <source>
        <strain evidence="3 4">ZFGT-11</strain>
    </source>
</reference>